<proteinExistence type="inferred from homology"/>
<name>A0ABM1MBR6_NICVS</name>
<dbReference type="PANTHER" id="PTHR11567">
    <property type="entry name" value="ACID PHOSPHATASE-RELATED"/>
    <property type="match status" value="1"/>
</dbReference>
<evidence type="ECO:0000256" key="5">
    <source>
        <dbReference type="ARBA" id="ARBA00041499"/>
    </source>
</evidence>
<evidence type="ECO:0000313" key="8">
    <source>
        <dbReference type="RefSeq" id="XP_017772016.1"/>
    </source>
</evidence>
<keyword evidence="6" id="KW-1133">Transmembrane helix</keyword>
<dbReference type="Gene3D" id="3.40.50.1240">
    <property type="entry name" value="Phosphoglycerate mutase-like"/>
    <property type="match status" value="1"/>
</dbReference>
<dbReference type="Proteomes" id="UP000695000">
    <property type="component" value="Unplaced"/>
</dbReference>
<accession>A0ABM1MBR6</accession>
<dbReference type="PANTHER" id="PTHR11567:SF110">
    <property type="entry name" value="2-PHOSPHOXYLOSE PHOSPHATASE 1"/>
    <property type="match status" value="1"/>
</dbReference>
<organism evidence="7 8">
    <name type="scientific">Nicrophorus vespilloides</name>
    <name type="common">Boreal carrion beetle</name>
    <dbReference type="NCBI Taxonomy" id="110193"/>
    <lineage>
        <taxon>Eukaryota</taxon>
        <taxon>Metazoa</taxon>
        <taxon>Ecdysozoa</taxon>
        <taxon>Arthropoda</taxon>
        <taxon>Hexapoda</taxon>
        <taxon>Insecta</taxon>
        <taxon>Pterygota</taxon>
        <taxon>Neoptera</taxon>
        <taxon>Endopterygota</taxon>
        <taxon>Coleoptera</taxon>
        <taxon>Polyphaga</taxon>
        <taxon>Staphyliniformia</taxon>
        <taxon>Silphidae</taxon>
        <taxon>Nicrophorinae</taxon>
        <taxon>Nicrophorus</taxon>
    </lineage>
</organism>
<evidence type="ECO:0000256" key="6">
    <source>
        <dbReference type="SAM" id="Phobius"/>
    </source>
</evidence>
<evidence type="ECO:0000313" key="7">
    <source>
        <dbReference type="Proteomes" id="UP000695000"/>
    </source>
</evidence>
<dbReference type="InterPro" id="IPR029033">
    <property type="entry name" value="His_PPase_superfam"/>
</dbReference>
<gene>
    <name evidence="8" type="primary">LOC108559293</name>
</gene>
<comment type="catalytic activity">
    <reaction evidence="3">
        <text>3-O-[beta-D-GlcA-(1-&gt;3)-beta-D-Gal-(1-&gt;3)-beta-D-Gal-(1-&gt;4)-beta-D-2-O-P-Xyl]-L-seryl-[protein] + H2O = 3-O-(beta-D-GlcA-(1-&gt;3)-beta-D-Gal-(1-&gt;3)-beta-D-Gal-(1-&gt;4)-beta-D-Xyl)-L-seryl-[protein] + phosphate</text>
        <dbReference type="Rhea" id="RHEA:56512"/>
        <dbReference type="Rhea" id="RHEA-COMP:12573"/>
        <dbReference type="Rhea" id="RHEA-COMP:14559"/>
        <dbReference type="ChEBI" id="CHEBI:15377"/>
        <dbReference type="ChEBI" id="CHEBI:43474"/>
        <dbReference type="ChEBI" id="CHEBI:132093"/>
        <dbReference type="ChEBI" id="CHEBI:140495"/>
    </reaction>
</comment>
<evidence type="ECO:0000256" key="2">
    <source>
        <dbReference type="ARBA" id="ARBA00022801"/>
    </source>
</evidence>
<feature type="transmembrane region" description="Helical" evidence="6">
    <location>
        <begin position="15"/>
        <end position="36"/>
    </location>
</feature>
<keyword evidence="6" id="KW-0812">Transmembrane</keyword>
<keyword evidence="2" id="KW-0378">Hydrolase</keyword>
<dbReference type="CDD" id="cd07061">
    <property type="entry name" value="HP_HAP_like"/>
    <property type="match status" value="1"/>
</dbReference>
<evidence type="ECO:0000256" key="1">
    <source>
        <dbReference type="ARBA" id="ARBA00005375"/>
    </source>
</evidence>
<comment type="similarity">
    <text evidence="1">Belongs to the histidine acid phosphatase family.</text>
</comment>
<evidence type="ECO:0000256" key="3">
    <source>
        <dbReference type="ARBA" id="ARBA00036311"/>
    </source>
</evidence>
<protein>
    <recommendedName>
        <fullName evidence="4">2-phosphoxylose phosphatase 1</fullName>
    </recommendedName>
    <alternativeName>
        <fullName evidence="5">Acid phosphatase-like protein 2</fullName>
    </alternativeName>
</protein>
<sequence length="489" mass="55323">MGLEMFRFPGQQKALHCYIIMSIWILMLVAGIYKFLEPHQRSAPEPSVNTDPSHNLEFDVKTKRIFKLCNQPHEISDGDEGTVESNKWVLKGLLVLIRHGDRGPLQHLKNVSAIHCGTPETDLLTAYKSYLHNLTVSGKVSWIGPGPFHGFPLLPTLANRCQLGQLTMQGVSQLLALGHILKRSYSFIWPKIQNLSQSEVVVYSTRYRRTFQSALAFLYGLIPGEALAKLNVYESQSMSFCFKDCGCPISDKYSKAVQQSINKDLRSHPAVSLLAETTGRAIFSSVVEQAILTSDPHSVRDALLTYVCHGSPLPCENTNSCVRRQNVVGIFAYTDWVTHQKWKNVNWRRFCLLKSYGLIKNIVSQMLHMVSSNGPYLVLYSGHDHTLEQLTAALGLQNDPLLFRYAGRIVFEVYNDNREPQNGVKGVYFRVLSNGKDVTKQIAFCKDLVKVTSKINLCKIEDIIRFIHDDYFVHFNVTNFKDACFAKNV</sequence>
<keyword evidence="7" id="KW-1185">Reference proteome</keyword>
<keyword evidence="6" id="KW-0472">Membrane</keyword>
<reference evidence="8" key="1">
    <citation type="submission" date="2025-08" db="UniProtKB">
        <authorList>
            <consortium name="RefSeq"/>
        </authorList>
    </citation>
    <scope>IDENTIFICATION</scope>
    <source>
        <tissue evidence="8">Whole Larva</tissue>
    </source>
</reference>
<dbReference type="GeneID" id="108559293"/>
<dbReference type="Pfam" id="PF00328">
    <property type="entry name" value="His_Phos_2"/>
    <property type="match status" value="2"/>
</dbReference>
<dbReference type="InterPro" id="IPR050645">
    <property type="entry name" value="Histidine_acid_phosphatase"/>
</dbReference>
<dbReference type="RefSeq" id="XP_017772016.1">
    <property type="nucleotide sequence ID" value="XM_017916527.1"/>
</dbReference>
<dbReference type="SUPFAM" id="SSF53254">
    <property type="entry name" value="Phosphoglycerate mutase-like"/>
    <property type="match status" value="1"/>
</dbReference>
<evidence type="ECO:0000256" key="4">
    <source>
        <dbReference type="ARBA" id="ARBA00040357"/>
    </source>
</evidence>
<dbReference type="InterPro" id="IPR000560">
    <property type="entry name" value="His_Pase_clade-2"/>
</dbReference>